<evidence type="ECO:0000256" key="2">
    <source>
        <dbReference type="ARBA" id="ARBA00022448"/>
    </source>
</evidence>
<feature type="transmembrane region" description="Helical" evidence="7">
    <location>
        <begin position="385"/>
        <end position="403"/>
    </location>
</feature>
<feature type="transmembrane region" description="Helical" evidence="7">
    <location>
        <begin position="230"/>
        <end position="254"/>
    </location>
</feature>
<feature type="transmembrane region" description="Helical" evidence="7">
    <location>
        <begin position="111"/>
        <end position="130"/>
    </location>
</feature>
<dbReference type="InterPro" id="IPR010290">
    <property type="entry name" value="TM_effector"/>
</dbReference>
<dbReference type="Pfam" id="PF05977">
    <property type="entry name" value="MFS_3"/>
    <property type="match status" value="1"/>
</dbReference>
<feature type="transmembrane region" description="Helical" evidence="7">
    <location>
        <begin position="318"/>
        <end position="339"/>
    </location>
</feature>
<evidence type="ECO:0000256" key="7">
    <source>
        <dbReference type="SAM" id="Phobius"/>
    </source>
</evidence>
<evidence type="ECO:0000313" key="8">
    <source>
        <dbReference type="EMBL" id="MBB4676372.1"/>
    </source>
</evidence>
<sequence length="411" mass="43513">MTKDTARRPGGLLRQRDFRHLWAADVLSQLGTRVSHLALPLLAAETLHAGAFEVSAIRTLQTAAFLVLGLLVGAWCDRMRALPVLVVADLARAAAFCSIPVAAAFDALTLTQVYVAVLIAGVFSVFFEIAHQTYLPRLVPAQDLIEANAKLRGNHAVAATAAPTVAGLFFQSFGAPATVLVNAAGYLWSALWLRGIRHHEPQPPAPTQRHLGREITEGLRLVFGHPLLRAFGLHGATFVLFQSIQVALGVLFLLREINLSPGAIGLLSSLGLTGALAAALLARRLATHLGQDRTILCSGTALGVLFLGFPLTTPGYGLIWWAVAAFGTAFSLIVLTVSMSSRQQALCPPALLGRMNATMLFLVWGAIPVGSLLGGVLGEVIGLRGALWVATAGAMLAALWLVCSPLRRSSD</sequence>
<protein>
    <submittedName>
        <fullName evidence="8">MFS family permease</fullName>
    </submittedName>
</protein>
<feature type="transmembrane region" description="Helical" evidence="7">
    <location>
        <begin position="260"/>
        <end position="282"/>
    </location>
</feature>
<evidence type="ECO:0000256" key="4">
    <source>
        <dbReference type="ARBA" id="ARBA00022692"/>
    </source>
</evidence>
<dbReference type="CDD" id="cd06173">
    <property type="entry name" value="MFS_MefA_like"/>
    <property type="match status" value="1"/>
</dbReference>
<keyword evidence="4 7" id="KW-0812">Transmembrane</keyword>
<keyword evidence="3" id="KW-1003">Cell membrane</keyword>
<reference evidence="8 9" key="1">
    <citation type="submission" date="2020-08" db="EMBL/GenBank/DDBJ databases">
        <title>Sequencing the genomes of 1000 actinobacteria strains.</title>
        <authorList>
            <person name="Klenk H.-P."/>
        </authorList>
    </citation>
    <scope>NUCLEOTIDE SEQUENCE [LARGE SCALE GENOMIC DNA]</scope>
    <source>
        <strain evidence="8 9">DSM 44230</strain>
    </source>
</reference>
<dbReference type="InterPro" id="IPR036259">
    <property type="entry name" value="MFS_trans_sf"/>
</dbReference>
<accession>A0A7W7FSN2</accession>
<evidence type="ECO:0000256" key="1">
    <source>
        <dbReference type="ARBA" id="ARBA00004651"/>
    </source>
</evidence>
<evidence type="ECO:0000313" key="9">
    <source>
        <dbReference type="Proteomes" id="UP000533598"/>
    </source>
</evidence>
<dbReference type="GO" id="GO:0005886">
    <property type="term" value="C:plasma membrane"/>
    <property type="evidence" value="ECO:0007669"/>
    <property type="project" value="UniProtKB-SubCell"/>
</dbReference>
<name>A0A7W7FSN2_9PSEU</name>
<comment type="subcellular location">
    <subcellularLocation>
        <location evidence="1">Cell membrane</location>
        <topology evidence="1">Multi-pass membrane protein</topology>
    </subcellularLocation>
</comment>
<gene>
    <name evidence="8" type="ORF">HNR67_002490</name>
</gene>
<feature type="transmembrane region" description="Helical" evidence="7">
    <location>
        <begin position="294"/>
        <end position="312"/>
    </location>
</feature>
<proteinExistence type="predicted"/>
<evidence type="ECO:0000256" key="3">
    <source>
        <dbReference type="ARBA" id="ARBA00022475"/>
    </source>
</evidence>
<dbReference type="PANTHER" id="PTHR23513">
    <property type="entry name" value="INTEGRAL MEMBRANE EFFLUX PROTEIN-RELATED"/>
    <property type="match status" value="1"/>
</dbReference>
<feature type="transmembrane region" description="Helical" evidence="7">
    <location>
        <begin position="82"/>
        <end position="105"/>
    </location>
</feature>
<keyword evidence="6 7" id="KW-0472">Membrane</keyword>
<comment type="caution">
    <text evidence="8">The sequence shown here is derived from an EMBL/GenBank/DDBJ whole genome shotgun (WGS) entry which is preliminary data.</text>
</comment>
<dbReference type="Gene3D" id="1.20.1250.20">
    <property type="entry name" value="MFS general substrate transporter like domains"/>
    <property type="match status" value="1"/>
</dbReference>
<dbReference type="SUPFAM" id="SSF103473">
    <property type="entry name" value="MFS general substrate transporter"/>
    <property type="match status" value="1"/>
</dbReference>
<keyword evidence="9" id="KW-1185">Reference proteome</keyword>
<feature type="transmembrane region" description="Helical" evidence="7">
    <location>
        <begin position="55"/>
        <end position="75"/>
    </location>
</feature>
<evidence type="ECO:0000256" key="5">
    <source>
        <dbReference type="ARBA" id="ARBA00022989"/>
    </source>
</evidence>
<feature type="transmembrane region" description="Helical" evidence="7">
    <location>
        <begin position="351"/>
        <end position="373"/>
    </location>
</feature>
<evidence type="ECO:0000256" key="6">
    <source>
        <dbReference type="ARBA" id="ARBA00023136"/>
    </source>
</evidence>
<dbReference type="PANTHER" id="PTHR23513:SF6">
    <property type="entry name" value="MAJOR FACILITATOR SUPERFAMILY ASSOCIATED DOMAIN-CONTAINING PROTEIN"/>
    <property type="match status" value="1"/>
</dbReference>
<dbReference type="AlphaFoldDB" id="A0A7W7FSN2"/>
<dbReference type="RefSeq" id="WP_312987103.1">
    <property type="nucleotide sequence ID" value="NZ_BAAAUI010000056.1"/>
</dbReference>
<organism evidence="8 9">
    <name type="scientific">Crossiella cryophila</name>
    <dbReference type="NCBI Taxonomy" id="43355"/>
    <lineage>
        <taxon>Bacteria</taxon>
        <taxon>Bacillati</taxon>
        <taxon>Actinomycetota</taxon>
        <taxon>Actinomycetes</taxon>
        <taxon>Pseudonocardiales</taxon>
        <taxon>Pseudonocardiaceae</taxon>
        <taxon>Crossiella</taxon>
    </lineage>
</organism>
<keyword evidence="2" id="KW-0813">Transport</keyword>
<keyword evidence="5 7" id="KW-1133">Transmembrane helix</keyword>
<dbReference type="Proteomes" id="UP000533598">
    <property type="component" value="Unassembled WGS sequence"/>
</dbReference>
<dbReference type="EMBL" id="JACHMH010000001">
    <property type="protein sequence ID" value="MBB4676372.1"/>
    <property type="molecule type" value="Genomic_DNA"/>
</dbReference>